<accession>A0A164P2M8</accession>
<keyword evidence="6" id="KW-1185">Reference proteome</keyword>
<feature type="transmembrane region" description="Helical" evidence="3">
    <location>
        <begin position="862"/>
        <end position="881"/>
    </location>
</feature>
<evidence type="ECO:0000256" key="4">
    <source>
        <dbReference type="SAM" id="SignalP"/>
    </source>
</evidence>
<keyword evidence="3" id="KW-0472">Membrane</keyword>
<feature type="region of interest" description="Disordered" evidence="2">
    <location>
        <begin position="74"/>
        <end position="95"/>
    </location>
</feature>
<reference evidence="5 6" key="1">
    <citation type="journal article" date="2016" name="Mol. Biol. Evol.">
        <title>Comparative Genomics of Early-Diverging Mushroom-Forming Fungi Provides Insights into the Origins of Lignocellulose Decay Capabilities.</title>
        <authorList>
            <person name="Nagy L.G."/>
            <person name="Riley R."/>
            <person name="Tritt A."/>
            <person name="Adam C."/>
            <person name="Daum C."/>
            <person name="Floudas D."/>
            <person name="Sun H."/>
            <person name="Yadav J.S."/>
            <person name="Pangilinan J."/>
            <person name="Larsson K.H."/>
            <person name="Matsuura K."/>
            <person name="Barry K."/>
            <person name="Labutti K."/>
            <person name="Kuo R."/>
            <person name="Ohm R.A."/>
            <person name="Bhattacharya S.S."/>
            <person name="Shirouzu T."/>
            <person name="Yoshinaga Y."/>
            <person name="Martin F.M."/>
            <person name="Grigoriev I.V."/>
            <person name="Hibbett D.S."/>
        </authorList>
    </citation>
    <scope>NUCLEOTIDE SEQUENCE [LARGE SCALE GENOMIC DNA]</scope>
    <source>
        <strain evidence="5 6">HHB9708</strain>
    </source>
</reference>
<dbReference type="InterPro" id="IPR011990">
    <property type="entry name" value="TPR-like_helical_dom_sf"/>
</dbReference>
<dbReference type="SMART" id="SM00671">
    <property type="entry name" value="SEL1"/>
    <property type="match status" value="7"/>
</dbReference>
<dbReference type="InterPro" id="IPR006597">
    <property type="entry name" value="Sel1-like"/>
</dbReference>
<evidence type="ECO:0000256" key="3">
    <source>
        <dbReference type="SAM" id="Phobius"/>
    </source>
</evidence>
<evidence type="ECO:0000256" key="2">
    <source>
        <dbReference type="SAM" id="MobiDB-lite"/>
    </source>
</evidence>
<organism evidence="5 6">
    <name type="scientific">Sistotremastrum niveocremeum HHB9708</name>
    <dbReference type="NCBI Taxonomy" id="1314777"/>
    <lineage>
        <taxon>Eukaryota</taxon>
        <taxon>Fungi</taxon>
        <taxon>Dikarya</taxon>
        <taxon>Basidiomycota</taxon>
        <taxon>Agaricomycotina</taxon>
        <taxon>Agaricomycetes</taxon>
        <taxon>Sistotremastrales</taxon>
        <taxon>Sistotremastraceae</taxon>
        <taxon>Sertulicium</taxon>
        <taxon>Sertulicium niveocremeum</taxon>
    </lineage>
</organism>
<evidence type="ECO:0000313" key="6">
    <source>
        <dbReference type="Proteomes" id="UP000076722"/>
    </source>
</evidence>
<keyword evidence="3" id="KW-1133">Transmembrane helix</keyword>
<keyword evidence="3" id="KW-0812">Transmembrane</keyword>
<proteinExistence type="inferred from homology"/>
<dbReference type="GO" id="GO:0036503">
    <property type="term" value="P:ERAD pathway"/>
    <property type="evidence" value="ECO:0007669"/>
    <property type="project" value="TreeGrafter"/>
</dbReference>
<dbReference type="AlphaFoldDB" id="A0A164P2M8"/>
<dbReference type="STRING" id="1314777.A0A164P2M8"/>
<protein>
    <submittedName>
        <fullName evidence="5">HCP-like protein</fullName>
    </submittedName>
</protein>
<evidence type="ECO:0000313" key="5">
    <source>
        <dbReference type="EMBL" id="KZS88295.1"/>
    </source>
</evidence>
<dbReference type="GO" id="GO:0005789">
    <property type="term" value="C:endoplasmic reticulum membrane"/>
    <property type="evidence" value="ECO:0007669"/>
    <property type="project" value="TreeGrafter"/>
</dbReference>
<dbReference type="EMBL" id="KV419438">
    <property type="protein sequence ID" value="KZS88295.1"/>
    <property type="molecule type" value="Genomic_DNA"/>
</dbReference>
<dbReference type="InterPro" id="IPR050767">
    <property type="entry name" value="Sel1_AlgK"/>
</dbReference>
<comment type="similarity">
    <text evidence="1">Belongs to the sel-1 family.</text>
</comment>
<dbReference type="Pfam" id="PF08238">
    <property type="entry name" value="Sel1"/>
    <property type="match status" value="7"/>
</dbReference>
<gene>
    <name evidence="5" type="ORF">SISNIDRAFT_459990</name>
</gene>
<feature type="chain" id="PRO_5007852195" evidence="4">
    <location>
        <begin position="32"/>
        <end position="921"/>
    </location>
</feature>
<dbReference type="PANTHER" id="PTHR11102:SF147">
    <property type="entry name" value="SEL1L ADAPTOR SUBUNIT OF ERAD E3 UBIQUITIN LIGASE"/>
    <property type="match status" value="1"/>
</dbReference>
<feature type="signal peptide" evidence="4">
    <location>
        <begin position="1"/>
        <end position="31"/>
    </location>
</feature>
<dbReference type="PANTHER" id="PTHR11102">
    <property type="entry name" value="SEL-1-LIKE PROTEIN"/>
    <property type="match status" value="1"/>
</dbReference>
<feature type="compositionally biased region" description="Polar residues" evidence="2">
    <location>
        <begin position="74"/>
        <end position="94"/>
    </location>
</feature>
<sequence length="921" mass="102955">MQFGKNKLKRRKAAWIAFSLVTLALLPVASAVEGVKEQDVQGTEVEHEQVSATYDAAAEASNAYSQALQTLSSLNTQATESPSKPDSSYSTASKFDSRGPIASFIRILSRLQGRTWMPSFLSPDKWISAGRKDDRKSRAIKVVDLLEHAVELGNTDALYKLAEVSLFPPSPLPLDAKRAFSSYQRHADITGNASSQAMLGFFYATGYGSVIPVDQAKALLYYTFAAHSDHQGAAQALGYRYWSGIAVNENCMIALDWYEIAAAKSMEKFLSGPPGGRSLPPPSVKLSDLDGGVYGQGASVASTGLSAHRAVIKSAKAKAAGETWEDVLEYYQYNADRGQIDYAFRLGKIYYQGSIYVVPGGIASGSEGVANFPRDFYRAYAYFLRIARLVWPRDSVTSPLAHKKEKKEGDDSTFVYAAYSAGYLGRMFLRGEGVKQDFKLAKMWFERGAEFNDRECLNGLGIIWRDGYVEGGKRDIKKAIQYFMVAAGQDLAEAQVNLGKYHYCESSRREWPLATQFFEAAIRNGSPFEAYYYIADMQATQARRDASAGAAASAGQSDVHRGGSCAIAVSFYKLISERGSWNDDIVRDGNARWAVATEREKDNALLRWWIAAERGYETAQNNIAYVLDQDKTTLRTTRWAPLPSNETAQLALTQWTRSAAQQDIDALIKVGDYWYYGLGVANESEALRWEKAAGYYHSAADTQLSALAMWNLGWMYENGVGVPKDFHLAKRYYDMALETNSEAYLPVILSLIKLHARSLWHTLTGGSQKTLLLWSDQQDEDAWYLGKSKAEMRKRLRAAKRADRERGEIEGGVQENGPADDEDALEWARKRREEDEEGDFGPEDYFDGATRKREDLRDDDDVIETLVLVLLCVLVATLMYVRNRYVERRREEEDRIRRGEVQQPPPQPGEDPAFDLMALLQ</sequence>
<keyword evidence="4" id="KW-0732">Signal</keyword>
<dbReference type="OrthoDB" id="27934at2759"/>
<dbReference type="Proteomes" id="UP000076722">
    <property type="component" value="Unassembled WGS sequence"/>
</dbReference>
<dbReference type="SUPFAM" id="SSF81901">
    <property type="entry name" value="HCP-like"/>
    <property type="match status" value="3"/>
</dbReference>
<dbReference type="Gene3D" id="1.25.40.10">
    <property type="entry name" value="Tetratricopeptide repeat domain"/>
    <property type="match status" value="3"/>
</dbReference>
<feature type="region of interest" description="Disordered" evidence="2">
    <location>
        <begin position="892"/>
        <end position="916"/>
    </location>
</feature>
<evidence type="ECO:0000256" key="1">
    <source>
        <dbReference type="ARBA" id="ARBA00038101"/>
    </source>
</evidence>
<name>A0A164P2M8_9AGAM</name>